<dbReference type="Pfam" id="PF07690">
    <property type="entry name" value="MFS_1"/>
    <property type="match status" value="1"/>
</dbReference>
<keyword evidence="2 5" id="KW-0812">Transmembrane</keyword>
<feature type="transmembrane region" description="Helical" evidence="5">
    <location>
        <begin position="401"/>
        <end position="422"/>
    </location>
</feature>
<evidence type="ECO:0000256" key="3">
    <source>
        <dbReference type="ARBA" id="ARBA00022989"/>
    </source>
</evidence>
<feature type="transmembrane region" description="Helical" evidence="5">
    <location>
        <begin position="454"/>
        <end position="477"/>
    </location>
</feature>
<evidence type="ECO:0000256" key="2">
    <source>
        <dbReference type="ARBA" id="ARBA00022692"/>
    </source>
</evidence>
<dbReference type="AlphaFoldDB" id="A0A814F4N5"/>
<evidence type="ECO:0000256" key="5">
    <source>
        <dbReference type="SAM" id="Phobius"/>
    </source>
</evidence>
<gene>
    <name evidence="7" type="ORF">BJG266_LOCUS14711</name>
    <name evidence="8" type="ORF">QVE165_LOCUS41520</name>
</gene>
<evidence type="ECO:0000256" key="4">
    <source>
        <dbReference type="ARBA" id="ARBA00023136"/>
    </source>
</evidence>
<dbReference type="InterPro" id="IPR011701">
    <property type="entry name" value="MFS"/>
</dbReference>
<dbReference type="Gene3D" id="1.20.1250.20">
    <property type="entry name" value="MFS general substrate transporter like domains"/>
    <property type="match status" value="1"/>
</dbReference>
<comment type="subcellular location">
    <subcellularLocation>
        <location evidence="1">Membrane</location>
        <topology evidence="1">Multi-pass membrane protein</topology>
    </subcellularLocation>
</comment>
<keyword evidence="9" id="KW-1185">Reference proteome</keyword>
<dbReference type="OrthoDB" id="5296287at2759"/>
<evidence type="ECO:0000259" key="6">
    <source>
        <dbReference type="PROSITE" id="PS50850"/>
    </source>
</evidence>
<dbReference type="PROSITE" id="PS50850">
    <property type="entry name" value="MFS"/>
    <property type="match status" value="1"/>
</dbReference>
<dbReference type="EMBL" id="CAJNOM010000496">
    <property type="protein sequence ID" value="CAF1470033.1"/>
    <property type="molecule type" value="Genomic_DNA"/>
</dbReference>
<keyword evidence="3 5" id="KW-1133">Transmembrane helix</keyword>
<dbReference type="GO" id="GO:0022857">
    <property type="term" value="F:transmembrane transporter activity"/>
    <property type="evidence" value="ECO:0007669"/>
    <property type="project" value="InterPro"/>
</dbReference>
<keyword evidence="4 5" id="KW-0472">Membrane</keyword>
<feature type="transmembrane region" description="Helical" evidence="5">
    <location>
        <begin position="517"/>
        <end position="538"/>
    </location>
</feature>
<feature type="transmembrane region" description="Helical" evidence="5">
    <location>
        <begin position="256"/>
        <end position="274"/>
    </location>
</feature>
<evidence type="ECO:0000313" key="7">
    <source>
        <dbReference type="EMBL" id="CAF0978030.1"/>
    </source>
</evidence>
<dbReference type="SUPFAM" id="SSF103473">
    <property type="entry name" value="MFS general substrate transporter"/>
    <property type="match status" value="1"/>
</dbReference>
<reference evidence="7" key="1">
    <citation type="submission" date="2021-02" db="EMBL/GenBank/DDBJ databases">
        <authorList>
            <person name="Nowell W R."/>
        </authorList>
    </citation>
    <scope>NUCLEOTIDE SEQUENCE</scope>
</reference>
<protein>
    <recommendedName>
        <fullName evidence="6">Major facilitator superfamily (MFS) profile domain-containing protein</fullName>
    </recommendedName>
</protein>
<sequence>MSIPKSNRKRSLIELFQKTYSQDQPQISSPAASTIDQLLHDAGSFGLYQKLQFFLVGLLAVLPAMTAFSYVFIAATPDHRCQLNLDNFTDTYKIQSDIHQNYINKYISSELKDPKCTMYDKNFPNRNTIPCTQWVFDDTFYNTTISTEWNLVCTRLHLKGITQNAYIIGTSGSFLTGIMSDRLGRRTTMYLLILLMVLVLNSTQILMHSKMSNDNKLIIFTISRFLTGFAQTTYSITLVLLLEMTSAKRRVLASNILSYFYTLGELLIMLIYYYTRDWSITMWILTVYVMPFLCYYWCIPESARWLVSSGQLLQARKVLHRIAYVNRRTLANSEKKLYDDLQRDAHIRPKRYSYTYVLISLIKSPVMRQRCLIIFYIMMTNLMVYLGIGMGITTLTKDRPYEIFLVSIFAELFGLCLCQFCATKFDRKIPLVLFFTLCSLSILMIPITHKTYPIISLSSALCAKLFISAAQALSWIYTSETYPTVIRSTGVGLTVSIARLGGVWAPQISLLAQSVWFPLPYIIFSISSFIAALFAIFLPETRTKIALPETIKQAEKRHHSIPMYGQQFSEMESEMIYMNKKLSVCHEEDEEEHHQQQHSIHLEDTLQFESVKSDDELMLTNNKQENNIL</sequence>
<dbReference type="Proteomes" id="UP000663877">
    <property type="component" value="Unassembled WGS sequence"/>
</dbReference>
<dbReference type="PANTHER" id="PTHR24064">
    <property type="entry name" value="SOLUTE CARRIER FAMILY 22 MEMBER"/>
    <property type="match status" value="1"/>
</dbReference>
<name>A0A814F4N5_9BILA</name>
<feature type="domain" description="Major facilitator superfamily (MFS) profile" evidence="6">
    <location>
        <begin position="55"/>
        <end position="543"/>
    </location>
</feature>
<feature type="transmembrane region" description="Helical" evidence="5">
    <location>
        <begin position="53"/>
        <end position="73"/>
    </location>
</feature>
<evidence type="ECO:0000313" key="10">
    <source>
        <dbReference type="Proteomes" id="UP000663877"/>
    </source>
</evidence>
<feature type="transmembrane region" description="Helical" evidence="5">
    <location>
        <begin position="373"/>
        <end position="395"/>
    </location>
</feature>
<feature type="transmembrane region" description="Helical" evidence="5">
    <location>
        <begin position="429"/>
        <end position="448"/>
    </location>
</feature>
<dbReference type="InterPro" id="IPR036259">
    <property type="entry name" value="MFS_trans_sf"/>
</dbReference>
<feature type="transmembrane region" description="Helical" evidence="5">
    <location>
        <begin position="484"/>
        <end position="505"/>
    </location>
</feature>
<evidence type="ECO:0000256" key="1">
    <source>
        <dbReference type="ARBA" id="ARBA00004141"/>
    </source>
</evidence>
<dbReference type="InterPro" id="IPR020846">
    <property type="entry name" value="MFS_dom"/>
</dbReference>
<evidence type="ECO:0000313" key="9">
    <source>
        <dbReference type="Proteomes" id="UP000663832"/>
    </source>
</evidence>
<dbReference type="Proteomes" id="UP000663832">
    <property type="component" value="Unassembled WGS sequence"/>
</dbReference>
<dbReference type="EMBL" id="CAJNOI010000063">
    <property type="protein sequence ID" value="CAF0978030.1"/>
    <property type="molecule type" value="Genomic_DNA"/>
</dbReference>
<proteinExistence type="predicted"/>
<organism evidence="7 10">
    <name type="scientific">Adineta steineri</name>
    <dbReference type="NCBI Taxonomy" id="433720"/>
    <lineage>
        <taxon>Eukaryota</taxon>
        <taxon>Metazoa</taxon>
        <taxon>Spiralia</taxon>
        <taxon>Gnathifera</taxon>
        <taxon>Rotifera</taxon>
        <taxon>Eurotatoria</taxon>
        <taxon>Bdelloidea</taxon>
        <taxon>Adinetida</taxon>
        <taxon>Adinetidae</taxon>
        <taxon>Adineta</taxon>
    </lineage>
</organism>
<comment type="caution">
    <text evidence="7">The sequence shown here is derived from an EMBL/GenBank/DDBJ whole genome shotgun (WGS) entry which is preliminary data.</text>
</comment>
<dbReference type="GO" id="GO:0016020">
    <property type="term" value="C:membrane"/>
    <property type="evidence" value="ECO:0007669"/>
    <property type="project" value="UniProtKB-SubCell"/>
</dbReference>
<feature type="transmembrane region" description="Helical" evidence="5">
    <location>
        <begin position="218"/>
        <end position="244"/>
    </location>
</feature>
<feature type="transmembrane region" description="Helical" evidence="5">
    <location>
        <begin position="189"/>
        <end position="206"/>
    </location>
</feature>
<accession>A0A814F4N5</accession>
<evidence type="ECO:0000313" key="8">
    <source>
        <dbReference type="EMBL" id="CAF1470033.1"/>
    </source>
</evidence>
<feature type="transmembrane region" description="Helical" evidence="5">
    <location>
        <begin position="280"/>
        <end position="299"/>
    </location>
</feature>